<protein>
    <submittedName>
        <fullName evidence="8">Phosphatase PAP2 family protein</fullName>
    </submittedName>
</protein>
<dbReference type="InterPro" id="IPR000326">
    <property type="entry name" value="PAP2/HPO"/>
</dbReference>
<evidence type="ECO:0000259" key="7">
    <source>
        <dbReference type="SMART" id="SM00014"/>
    </source>
</evidence>
<dbReference type="PANTHER" id="PTHR14969:SF62">
    <property type="entry name" value="DECAPRENYLPHOSPHORYL-5-PHOSPHORIBOSE PHOSPHATASE RV3807C-RELATED"/>
    <property type="match status" value="1"/>
</dbReference>
<accession>A0ABV5LRF6</accession>
<gene>
    <name evidence="8" type="ORF">ACFFVI_06855</name>
</gene>
<evidence type="ECO:0000256" key="4">
    <source>
        <dbReference type="ARBA" id="ARBA00022801"/>
    </source>
</evidence>
<comment type="caution">
    <text evidence="8">The sequence shown here is derived from an EMBL/GenBank/DDBJ whole genome shotgun (WGS) entry which is preliminary data.</text>
</comment>
<evidence type="ECO:0000313" key="9">
    <source>
        <dbReference type="Proteomes" id="UP001589748"/>
    </source>
</evidence>
<keyword evidence="6" id="KW-0472">Membrane</keyword>
<dbReference type="EMBL" id="JBHMDM010000004">
    <property type="protein sequence ID" value="MFB9376684.1"/>
    <property type="molecule type" value="Genomic_DNA"/>
</dbReference>
<evidence type="ECO:0000313" key="8">
    <source>
        <dbReference type="EMBL" id="MFB9376684.1"/>
    </source>
</evidence>
<keyword evidence="9" id="KW-1185">Reference proteome</keyword>
<proteinExistence type="predicted"/>
<dbReference type="PANTHER" id="PTHR14969">
    <property type="entry name" value="SPHINGOSINE-1-PHOSPHATE PHOSPHOHYDROLASE"/>
    <property type="match status" value="1"/>
</dbReference>
<keyword evidence="5" id="KW-1133">Transmembrane helix</keyword>
<keyword evidence="4" id="KW-0378">Hydrolase</keyword>
<evidence type="ECO:0000256" key="1">
    <source>
        <dbReference type="ARBA" id="ARBA00004651"/>
    </source>
</evidence>
<dbReference type="RefSeq" id="WP_380135950.1">
    <property type="nucleotide sequence ID" value="NZ_JBHLUI010000003.1"/>
</dbReference>
<dbReference type="Pfam" id="PF01569">
    <property type="entry name" value="PAP2"/>
    <property type="match status" value="1"/>
</dbReference>
<dbReference type="InterPro" id="IPR036938">
    <property type="entry name" value="PAP2/HPO_sf"/>
</dbReference>
<comment type="subcellular location">
    <subcellularLocation>
        <location evidence="1">Cell membrane</location>
        <topology evidence="1">Multi-pass membrane protein</topology>
    </subcellularLocation>
</comment>
<keyword evidence="2" id="KW-1003">Cell membrane</keyword>
<dbReference type="Gene3D" id="1.20.144.10">
    <property type="entry name" value="Phosphatidic acid phosphatase type 2/haloperoxidase"/>
    <property type="match status" value="1"/>
</dbReference>
<evidence type="ECO:0000256" key="5">
    <source>
        <dbReference type="ARBA" id="ARBA00022989"/>
    </source>
</evidence>
<organism evidence="8 9">
    <name type="scientific">Kineococcus gynurae</name>
    <dbReference type="NCBI Taxonomy" id="452979"/>
    <lineage>
        <taxon>Bacteria</taxon>
        <taxon>Bacillati</taxon>
        <taxon>Actinomycetota</taxon>
        <taxon>Actinomycetes</taxon>
        <taxon>Kineosporiales</taxon>
        <taxon>Kineosporiaceae</taxon>
        <taxon>Kineococcus</taxon>
    </lineage>
</organism>
<feature type="domain" description="Phosphatidic acid phosphatase type 2/haloperoxidase" evidence="7">
    <location>
        <begin position="73"/>
        <end position="177"/>
    </location>
</feature>
<name>A0ABV5LRF6_9ACTN</name>
<dbReference type="CDD" id="cd01610">
    <property type="entry name" value="PAP2_like"/>
    <property type="match status" value="1"/>
</dbReference>
<keyword evidence="3" id="KW-0812">Transmembrane</keyword>
<dbReference type="SMART" id="SM00014">
    <property type="entry name" value="acidPPc"/>
    <property type="match status" value="1"/>
</dbReference>
<dbReference type="SUPFAM" id="SSF48317">
    <property type="entry name" value="Acid phosphatase/Vanadium-dependent haloperoxidase"/>
    <property type="match status" value="1"/>
</dbReference>
<evidence type="ECO:0000256" key="6">
    <source>
        <dbReference type="ARBA" id="ARBA00023136"/>
    </source>
</evidence>
<sequence>MQNPTTGTTDDHVVDVPVLTSELKIMVAVQQKLSAPAVVRTAQLMSHAGEHAAVWIVGGAVGALVDRPRRREWIEATAAVVAAHGSSVVLKRFTRRRRPNHPDVLVHAGTPSKLSLPSSHATSTTAAVVAFGRLVGRGKLAPLVPAMALSRIVVGVHYPTDVLAGSVLGATVAGVAPRVLRRSGR</sequence>
<evidence type="ECO:0000256" key="3">
    <source>
        <dbReference type="ARBA" id="ARBA00022692"/>
    </source>
</evidence>
<reference evidence="8 9" key="1">
    <citation type="submission" date="2024-09" db="EMBL/GenBank/DDBJ databases">
        <authorList>
            <person name="Sun Q."/>
            <person name="Mori K."/>
        </authorList>
    </citation>
    <scope>NUCLEOTIDE SEQUENCE [LARGE SCALE GENOMIC DNA]</scope>
    <source>
        <strain evidence="8 9">TISTR 1856</strain>
    </source>
</reference>
<evidence type="ECO:0000256" key="2">
    <source>
        <dbReference type="ARBA" id="ARBA00022475"/>
    </source>
</evidence>
<dbReference type="Proteomes" id="UP001589748">
    <property type="component" value="Unassembled WGS sequence"/>
</dbReference>